<name>A0A5N6K8H1_MONLA</name>
<evidence type="ECO:0000313" key="4">
    <source>
        <dbReference type="EMBL" id="KAB8299088.1"/>
    </source>
</evidence>
<protein>
    <recommendedName>
        <fullName evidence="1">glutathione-specific gamma-glutamylcyclotransferase</fullName>
        <ecNumber evidence="1">4.3.2.7</ecNumber>
    </recommendedName>
</protein>
<dbReference type="GO" id="GO:0006751">
    <property type="term" value="P:glutathione catabolic process"/>
    <property type="evidence" value="ECO:0007669"/>
    <property type="project" value="InterPro"/>
</dbReference>
<evidence type="ECO:0000256" key="2">
    <source>
        <dbReference type="ARBA" id="ARBA00023239"/>
    </source>
</evidence>
<dbReference type="InterPro" id="IPR006840">
    <property type="entry name" value="ChaC"/>
</dbReference>
<dbReference type="GO" id="GO:0005737">
    <property type="term" value="C:cytoplasm"/>
    <property type="evidence" value="ECO:0007669"/>
    <property type="project" value="TreeGrafter"/>
</dbReference>
<dbReference type="EC" id="4.3.2.7" evidence="1"/>
<dbReference type="PANTHER" id="PTHR12192">
    <property type="entry name" value="CATION TRANSPORT PROTEIN CHAC-RELATED"/>
    <property type="match status" value="1"/>
</dbReference>
<sequence length="302" mass="35031">MGNRVPNPRPQSRRRTPDNAQFTGPQDPQELAEHIWRSEGPSGLNRDYLWSLDIALDELSPESGDEHVKDLADRVRKIADNQWGVEAEASHTMAIDHEFKKSHSFIPLLGIIVIDHLERPAKDAVFIERDLDQSDLGSKIQADLKNIREMLKEKVIEQGQNRYQKPRGQSQIVIKRDNILKFTTQSTFAENSRLTFLALKIERYGRRKYRPLDEQFIGFPIDQRFHHLVHGRILHHRSIHHHHQSNLSKISIIVRREEGMPLMRLTTTASIVAAFIISIVSKCYSRIHDRLVERDRLPPPPE</sequence>
<reference evidence="4 5" key="1">
    <citation type="submission" date="2019-06" db="EMBL/GenBank/DDBJ databases">
        <title>Genome Sequence of the Brown Rot Fungal Pathogen Monilinia laxa.</title>
        <authorList>
            <person name="De Miccolis Angelini R.M."/>
            <person name="Landi L."/>
            <person name="Abate D."/>
            <person name="Pollastro S."/>
            <person name="Romanazzi G."/>
            <person name="Faretra F."/>
        </authorList>
    </citation>
    <scope>NUCLEOTIDE SEQUENCE [LARGE SCALE GENOMIC DNA]</scope>
    <source>
        <strain evidence="4 5">Mlax316</strain>
    </source>
</reference>
<dbReference type="AlphaFoldDB" id="A0A5N6K8H1"/>
<evidence type="ECO:0000313" key="5">
    <source>
        <dbReference type="Proteomes" id="UP000326757"/>
    </source>
</evidence>
<dbReference type="EMBL" id="VIGI01000006">
    <property type="protein sequence ID" value="KAB8299088.1"/>
    <property type="molecule type" value="Genomic_DNA"/>
</dbReference>
<dbReference type="Proteomes" id="UP000326757">
    <property type="component" value="Unassembled WGS sequence"/>
</dbReference>
<keyword evidence="5" id="KW-1185">Reference proteome</keyword>
<keyword evidence="2" id="KW-0456">Lyase</keyword>
<dbReference type="OrthoDB" id="1933483at2759"/>
<comment type="caution">
    <text evidence="4">The sequence shown here is derived from an EMBL/GenBank/DDBJ whole genome shotgun (WGS) entry which is preliminary data.</text>
</comment>
<gene>
    <name evidence="4" type="ORF">EYC80_001207</name>
</gene>
<accession>A0A5N6K8H1</accession>
<evidence type="ECO:0000256" key="3">
    <source>
        <dbReference type="SAM" id="MobiDB-lite"/>
    </source>
</evidence>
<proteinExistence type="predicted"/>
<dbReference type="PANTHER" id="PTHR12192:SF2">
    <property type="entry name" value="GLUTATHIONE-SPECIFIC GAMMA-GLUTAMYLCYCLOTRANSFERASE 2"/>
    <property type="match status" value="1"/>
</dbReference>
<feature type="region of interest" description="Disordered" evidence="3">
    <location>
        <begin position="1"/>
        <end position="30"/>
    </location>
</feature>
<organism evidence="4 5">
    <name type="scientific">Monilinia laxa</name>
    <name type="common">Brown rot fungus</name>
    <name type="synonym">Sclerotinia laxa</name>
    <dbReference type="NCBI Taxonomy" id="61186"/>
    <lineage>
        <taxon>Eukaryota</taxon>
        <taxon>Fungi</taxon>
        <taxon>Dikarya</taxon>
        <taxon>Ascomycota</taxon>
        <taxon>Pezizomycotina</taxon>
        <taxon>Leotiomycetes</taxon>
        <taxon>Helotiales</taxon>
        <taxon>Sclerotiniaceae</taxon>
        <taxon>Monilinia</taxon>
    </lineage>
</organism>
<dbReference type="GO" id="GO:0061928">
    <property type="term" value="F:glutathione specific gamma-glutamylcyclotransferase activity"/>
    <property type="evidence" value="ECO:0007669"/>
    <property type="project" value="UniProtKB-EC"/>
</dbReference>
<evidence type="ECO:0000256" key="1">
    <source>
        <dbReference type="ARBA" id="ARBA00012344"/>
    </source>
</evidence>
<dbReference type="Pfam" id="PF04752">
    <property type="entry name" value="ChaC"/>
    <property type="match status" value="1"/>
</dbReference>